<evidence type="ECO:0000256" key="1">
    <source>
        <dbReference type="ARBA" id="ARBA00004141"/>
    </source>
</evidence>
<dbReference type="SUPFAM" id="SSF103481">
    <property type="entry name" value="Multidrug resistance efflux transporter EmrE"/>
    <property type="match status" value="1"/>
</dbReference>
<keyword evidence="3" id="KW-0813">Transport</keyword>
<feature type="transmembrane region" description="Helical" evidence="7">
    <location>
        <begin position="150"/>
        <end position="167"/>
    </location>
</feature>
<feature type="transmembrane region" description="Helical" evidence="7">
    <location>
        <begin position="269"/>
        <end position="288"/>
    </location>
</feature>
<organism evidence="8 9">
    <name type="scientific">Tieghemiomyces parasiticus</name>
    <dbReference type="NCBI Taxonomy" id="78921"/>
    <lineage>
        <taxon>Eukaryota</taxon>
        <taxon>Fungi</taxon>
        <taxon>Fungi incertae sedis</taxon>
        <taxon>Zoopagomycota</taxon>
        <taxon>Kickxellomycotina</taxon>
        <taxon>Dimargaritomycetes</taxon>
        <taxon>Dimargaritales</taxon>
        <taxon>Dimargaritaceae</taxon>
        <taxon>Tieghemiomyces</taxon>
    </lineage>
</organism>
<accession>A0A9W8AJJ4</accession>
<gene>
    <name evidence="8" type="ORF">IWQ60_001323</name>
</gene>
<sequence length="416" mass="46622">MAEPGQPLSKADAKFAAADAGVQVTVLPLRDTSGRPSLEADLASSKASITSSAVSEEDKPGRRRWVTWVRSQFRRDNWRHTVKILAIGQLLSLCITGTTVCSNKLATEYGVSIPTTQSFLNYVLLTLVYLPYTLYRRGFRTWLRVLRRRGWMYLVLAAVDVEGNYFVVKAYQYTSLLSAMLLDTWAVPVVVLLSYFLLRVRYHFVQYAGVVLCLVGMGLLVTADALTDRDYAGSNPLKGDLFCVLGATLYGMSNILEEYSVRQFPVYEVIAHMGLFGTIINGVQLAILERKELAATEWSAYVVGLVLAFDLCLFIMYSVTPYLFRLSSATFFNISLLTSDFYGLLFGIFLFHYRIHVLYPFAFVGIILGMVVYNMRDCPEPELNSRFADSLKVPADIQTADPESEEEAVDQPGRHA</sequence>
<evidence type="ECO:0000313" key="9">
    <source>
        <dbReference type="Proteomes" id="UP001150569"/>
    </source>
</evidence>
<evidence type="ECO:0000313" key="8">
    <source>
        <dbReference type="EMBL" id="KAJ1929268.1"/>
    </source>
</evidence>
<keyword evidence="9" id="KW-1185">Reference proteome</keyword>
<evidence type="ECO:0000256" key="2">
    <source>
        <dbReference type="ARBA" id="ARBA00007863"/>
    </source>
</evidence>
<dbReference type="InterPro" id="IPR052221">
    <property type="entry name" value="SLC35F_Transporter"/>
</dbReference>
<evidence type="ECO:0000256" key="4">
    <source>
        <dbReference type="ARBA" id="ARBA00022692"/>
    </source>
</evidence>
<dbReference type="InterPro" id="IPR037185">
    <property type="entry name" value="EmrE-like"/>
</dbReference>
<feature type="transmembrane region" description="Helical" evidence="7">
    <location>
        <begin position="119"/>
        <end position="138"/>
    </location>
</feature>
<evidence type="ECO:0000256" key="7">
    <source>
        <dbReference type="SAM" id="Phobius"/>
    </source>
</evidence>
<dbReference type="OrthoDB" id="429955at2759"/>
<dbReference type="Pfam" id="PF06027">
    <property type="entry name" value="SLC35F"/>
    <property type="match status" value="1"/>
</dbReference>
<comment type="subcellular location">
    <subcellularLocation>
        <location evidence="1">Membrane</location>
        <topology evidence="1">Multi-pass membrane protein</topology>
    </subcellularLocation>
</comment>
<dbReference type="PANTHER" id="PTHR14233:SF4">
    <property type="entry name" value="SOLUTE CARRIER FAMILY 35 MEMBER F2"/>
    <property type="match status" value="1"/>
</dbReference>
<feature type="transmembrane region" description="Helical" evidence="7">
    <location>
        <begin position="204"/>
        <end position="223"/>
    </location>
</feature>
<evidence type="ECO:0000256" key="5">
    <source>
        <dbReference type="ARBA" id="ARBA00022989"/>
    </source>
</evidence>
<dbReference type="GO" id="GO:0016020">
    <property type="term" value="C:membrane"/>
    <property type="evidence" value="ECO:0007669"/>
    <property type="project" value="UniProtKB-SubCell"/>
</dbReference>
<feature type="transmembrane region" description="Helical" evidence="7">
    <location>
        <begin position="331"/>
        <end position="350"/>
    </location>
</feature>
<dbReference type="EMBL" id="JANBPT010000041">
    <property type="protein sequence ID" value="KAJ1929268.1"/>
    <property type="molecule type" value="Genomic_DNA"/>
</dbReference>
<keyword evidence="4 7" id="KW-0812">Transmembrane</keyword>
<protein>
    <recommendedName>
        <fullName evidence="10">Solute carrier family 35 member F2</fullName>
    </recommendedName>
</protein>
<feature type="transmembrane region" description="Helical" evidence="7">
    <location>
        <begin position="173"/>
        <end position="197"/>
    </location>
</feature>
<evidence type="ECO:0000256" key="3">
    <source>
        <dbReference type="ARBA" id="ARBA00022448"/>
    </source>
</evidence>
<keyword evidence="5 7" id="KW-1133">Transmembrane helix</keyword>
<dbReference type="GO" id="GO:0022857">
    <property type="term" value="F:transmembrane transporter activity"/>
    <property type="evidence" value="ECO:0007669"/>
    <property type="project" value="InterPro"/>
</dbReference>
<feature type="transmembrane region" description="Helical" evidence="7">
    <location>
        <begin position="357"/>
        <end position="375"/>
    </location>
</feature>
<name>A0A9W8AJJ4_9FUNG</name>
<comment type="similarity">
    <text evidence="2">Belongs to the SLC35F solute transporter family.</text>
</comment>
<dbReference type="AlphaFoldDB" id="A0A9W8AJJ4"/>
<dbReference type="Proteomes" id="UP001150569">
    <property type="component" value="Unassembled WGS sequence"/>
</dbReference>
<comment type="caution">
    <text evidence="8">The sequence shown here is derived from an EMBL/GenBank/DDBJ whole genome shotgun (WGS) entry which is preliminary data.</text>
</comment>
<evidence type="ECO:0000256" key="6">
    <source>
        <dbReference type="ARBA" id="ARBA00023136"/>
    </source>
</evidence>
<proteinExistence type="inferred from homology"/>
<reference evidence="8" key="1">
    <citation type="submission" date="2022-07" db="EMBL/GenBank/DDBJ databases">
        <title>Phylogenomic reconstructions and comparative analyses of Kickxellomycotina fungi.</title>
        <authorList>
            <person name="Reynolds N.K."/>
            <person name="Stajich J.E."/>
            <person name="Barry K."/>
            <person name="Grigoriev I.V."/>
            <person name="Crous P."/>
            <person name="Smith M.E."/>
        </authorList>
    </citation>
    <scope>NUCLEOTIDE SEQUENCE</scope>
    <source>
        <strain evidence="8">RSA 861</strain>
    </source>
</reference>
<feature type="transmembrane region" description="Helical" evidence="7">
    <location>
        <begin position="300"/>
        <end position="319"/>
    </location>
</feature>
<dbReference type="InterPro" id="IPR009262">
    <property type="entry name" value="SLC35_F1/F2/F6"/>
</dbReference>
<dbReference type="PANTHER" id="PTHR14233">
    <property type="entry name" value="DUF914-RELATED"/>
    <property type="match status" value="1"/>
</dbReference>
<keyword evidence="6 7" id="KW-0472">Membrane</keyword>
<evidence type="ECO:0008006" key="10">
    <source>
        <dbReference type="Google" id="ProtNLM"/>
    </source>
</evidence>
<feature type="transmembrane region" description="Helical" evidence="7">
    <location>
        <begin position="80"/>
        <end position="99"/>
    </location>
</feature>